<reference evidence="2" key="1">
    <citation type="submission" date="2022-11" db="UniProtKB">
        <authorList>
            <consortium name="WormBaseParasite"/>
        </authorList>
    </citation>
    <scope>IDENTIFICATION</scope>
</reference>
<evidence type="ECO:0000313" key="2">
    <source>
        <dbReference type="WBParaSite" id="PSU_v2.g722.t1"/>
    </source>
</evidence>
<sequence>MAARWLHRCGPVLRGVRLRDQPVAGLAHPCIAGCHAARLLPTPRVAPVAGVAGDADGDLRAVGTVHPPRVAQ</sequence>
<evidence type="ECO:0000313" key="1">
    <source>
        <dbReference type="Proteomes" id="UP000887577"/>
    </source>
</evidence>
<organism evidence="1 2">
    <name type="scientific">Panagrolaimus superbus</name>
    <dbReference type="NCBI Taxonomy" id="310955"/>
    <lineage>
        <taxon>Eukaryota</taxon>
        <taxon>Metazoa</taxon>
        <taxon>Ecdysozoa</taxon>
        <taxon>Nematoda</taxon>
        <taxon>Chromadorea</taxon>
        <taxon>Rhabditida</taxon>
        <taxon>Tylenchina</taxon>
        <taxon>Panagrolaimomorpha</taxon>
        <taxon>Panagrolaimoidea</taxon>
        <taxon>Panagrolaimidae</taxon>
        <taxon>Panagrolaimus</taxon>
    </lineage>
</organism>
<dbReference type="WBParaSite" id="PSU_v2.g722.t1">
    <property type="protein sequence ID" value="PSU_v2.g722.t1"/>
    <property type="gene ID" value="PSU_v2.g722"/>
</dbReference>
<proteinExistence type="predicted"/>
<dbReference type="AlphaFoldDB" id="A0A914Z5I4"/>
<dbReference type="Proteomes" id="UP000887577">
    <property type="component" value="Unplaced"/>
</dbReference>
<name>A0A914Z5I4_9BILA</name>
<accession>A0A914Z5I4</accession>
<protein>
    <submittedName>
        <fullName evidence="2">Uncharacterized protein</fullName>
    </submittedName>
</protein>
<keyword evidence="1" id="KW-1185">Reference proteome</keyword>